<feature type="transmembrane region" description="Helical" evidence="1">
    <location>
        <begin position="70"/>
        <end position="95"/>
    </location>
</feature>
<feature type="transmembrane region" description="Helical" evidence="1">
    <location>
        <begin position="29"/>
        <end position="50"/>
    </location>
</feature>
<dbReference type="RefSeq" id="WP_377551739.1">
    <property type="nucleotide sequence ID" value="NZ_JBHSBN010000029.1"/>
</dbReference>
<keyword evidence="1" id="KW-0472">Membrane</keyword>
<evidence type="ECO:0000313" key="3">
    <source>
        <dbReference type="Proteomes" id="UP001595868"/>
    </source>
</evidence>
<accession>A0ABV8KUY8</accession>
<dbReference type="Proteomes" id="UP001595868">
    <property type="component" value="Unassembled WGS sequence"/>
</dbReference>
<keyword evidence="1" id="KW-1133">Transmembrane helix</keyword>
<proteinExistence type="predicted"/>
<sequence>MTGFVSRGLTPEERELVGLARDRIRTGGWVVVVLQFVLAVLCAVQVSWYVGRSMPDPGRVNLVVALLGGLAWYLMALALPLAMLLGLTGGALLAWRLPRLSRALARLLVAGTLLCTAVVVLGMTPFGRAMHTWWLD</sequence>
<reference evidence="3" key="1">
    <citation type="journal article" date="2019" name="Int. J. Syst. Evol. Microbiol.">
        <title>The Global Catalogue of Microorganisms (GCM) 10K type strain sequencing project: providing services to taxonomists for standard genome sequencing and annotation.</title>
        <authorList>
            <consortium name="The Broad Institute Genomics Platform"/>
            <consortium name="The Broad Institute Genome Sequencing Center for Infectious Disease"/>
            <person name="Wu L."/>
            <person name="Ma J."/>
        </authorList>
    </citation>
    <scope>NUCLEOTIDE SEQUENCE [LARGE SCALE GENOMIC DNA]</scope>
    <source>
        <strain evidence="3">2902at01</strain>
    </source>
</reference>
<evidence type="ECO:0000313" key="2">
    <source>
        <dbReference type="EMBL" id="MFC4109833.1"/>
    </source>
</evidence>
<evidence type="ECO:0000256" key="1">
    <source>
        <dbReference type="SAM" id="Phobius"/>
    </source>
</evidence>
<comment type="caution">
    <text evidence="2">The sequence shown here is derived from an EMBL/GenBank/DDBJ whole genome shotgun (WGS) entry which is preliminary data.</text>
</comment>
<organism evidence="2 3">
    <name type="scientific">Micromonospora zhanjiangensis</name>
    <dbReference type="NCBI Taxonomy" id="1522057"/>
    <lineage>
        <taxon>Bacteria</taxon>
        <taxon>Bacillati</taxon>
        <taxon>Actinomycetota</taxon>
        <taxon>Actinomycetes</taxon>
        <taxon>Micromonosporales</taxon>
        <taxon>Micromonosporaceae</taxon>
        <taxon>Micromonospora</taxon>
    </lineage>
</organism>
<keyword evidence="3" id="KW-1185">Reference proteome</keyword>
<name>A0ABV8KUY8_9ACTN</name>
<dbReference type="EMBL" id="JBHSBN010000029">
    <property type="protein sequence ID" value="MFC4109833.1"/>
    <property type="molecule type" value="Genomic_DNA"/>
</dbReference>
<gene>
    <name evidence="2" type="ORF">ACFOX0_28370</name>
</gene>
<feature type="transmembrane region" description="Helical" evidence="1">
    <location>
        <begin position="107"/>
        <end position="126"/>
    </location>
</feature>
<protein>
    <submittedName>
        <fullName evidence="2">Uncharacterized protein</fullName>
    </submittedName>
</protein>
<keyword evidence="1" id="KW-0812">Transmembrane</keyword>